<dbReference type="EMBL" id="JAEHTE010000008">
    <property type="protein sequence ID" value="MBI6884306.1"/>
    <property type="molecule type" value="Genomic_DNA"/>
</dbReference>
<dbReference type="RefSeq" id="WP_198747198.1">
    <property type="nucleotide sequence ID" value="NZ_JAEHTE010000008.1"/>
</dbReference>
<evidence type="ECO:0000313" key="2">
    <source>
        <dbReference type="Proteomes" id="UP000637061"/>
    </source>
</evidence>
<dbReference type="AlphaFoldDB" id="A0A8I1EEZ1"/>
<reference evidence="1" key="1">
    <citation type="submission" date="2020-12" db="EMBL/GenBank/DDBJ databases">
        <title>Enhanced detection system for hospital associated transmission using whole genome sequencing surveillance.</title>
        <authorList>
            <person name="Harrison L.H."/>
            <person name="Van Tyne D."/>
            <person name="Marsh J.W."/>
            <person name="Griffith M.P."/>
            <person name="Snyder D.J."/>
            <person name="Cooper V.S."/>
            <person name="Mustapha M."/>
        </authorList>
    </citation>
    <scope>NUCLEOTIDE SEQUENCE</scope>
    <source>
        <strain evidence="1">PSB00042</strain>
    </source>
</reference>
<comment type="caution">
    <text evidence="1">The sequence shown here is derived from an EMBL/GenBank/DDBJ whole genome shotgun (WGS) entry which is preliminary data.</text>
</comment>
<protein>
    <submittedName>
        <fullName evidence="1">Uncharacterized protein</fullName>
    </submittedName>
</protein>
<name>A0A8I1EEZ1_PSEPU</name>
<evidence type="ECO:0000313" key="1">
    <source>
        <dbReference type="EMBL" id="MBI6884306.1"/>
    </source>
</evidence>
<dbReference type="Proteomes" id="UP000637061">
    <property type="component" value="Unassembled WGS sequence"/>
</dbReference>
<sequence>MRQVIVAERGEHMKVGELVQLLQAFDPEMKVLMTRSDTGLEDVIACYDDLVCQRRVAGYDQFHEYVLSKGADATTAEKVIVIDMCERLEDWQNKQ</sequence>
<organism evidence="1 2">
    <name type="scientific">Pseudomonas putida</name>
    <name type="common">Arthrobacter siderocapsulatus</name>
    <dbReference type="NCBI Taxonomy" id="303"/>
    <lineage>
        <taxon>Bacteria</taxon>
        <taxon>Pseudomonadati</taxon>
        <taxon>Pseudomonadota</taxon>
        <taxon>Gammaproteobacteria</taxon>
        <taxon>Pseudomonadales</taxon>
        <taxon>Pseudomonadaceae</taxon>
        <taxon>Pseudomonas</taxon>
    </lineage>
</organism>
<proteinExistence type="predicted"/>
<gene>
    <name evidence="1" type="ORF">JEU22_10320</name>
</gene>
<accession>A0A8I1EEZ1</accession>